<feature type="coiled-coil region" evidence="1">
    <location>
        <begin position="13"/>
        <end position="40"/>
    </location>
</feature>
<evidence type="ECO:0000313" key="2">
    <source>
        <dbReference type="EMBL" id="VDN20233.1"/>
    </source>
</evidence>
<keyword evidence="1" id="KW-0175">Coiled coil</keyword>
<reference evidence="4" key="1">
    <citation type="submission" date="2016-06" db="UniProtKB">
        <authorList>
            <consortium name="WormBaseParasite"/>
        </authorList>
    </citation>
    <scope>IDENTIFICATION</scope>
</reference>
<dbReference type="AlphaFoldDB" id="A0A183DUB5"/>
<accession>A0A183DUB5</accession>
<protein>
    <submittedName>
        <fullName evidence="4">BZIP domain-containing protein</fullName>
    </submittedName>
</protein>
<dbReference type="Proteomes" id="UP000271098">
    <property type="component" value="Unassembled WGS sequence"/>
</dbReference>
<evidence type="ECO:0000313" key="4">
    <source>
        <dbReference type="WBParaSite" id="GPUH_0001232001-mRNA-1"/>
    </source>
</evidence>
<gene>
    <name evidence="2" type="ORF">GPUH_LOCUS12306</name>
</gene>
<proteinExistence type="predicted"/>
<dbReference type="EMBL" id="UYRT01079210">
    <property type="protein sequence ID" value="VDN20233.1"/>
    <property type="molecule type" value="Genomic_DNA"/>
</dbReference>
<evidence type="ECO:0000256" key="1">
    <source>
        <dbReference type="SAM" id="Coils"/>
    </source>
</evidence>
<dbReference type="WBParaSite" id="GPUH_0001232001-mRNA-1">
    <property type="protein sequence ID" value="GPUH_0001232001-mRNA-1"/>
    <property type="gene ID" value="GPUH_0001232001"/>
</dbReference>
<reference evidence="2 3" key="2">
    <citation type="submission" date="2018-11" db="EMBL/GenBank/DDBJ databases">
        <authorList>
            <consortium name="Pathogen Informatics"/>
        </authorList>
    </citation>
    <scope>NUCLEOTIDE SEQUENCE [LARGE SCALE GENOMIC DNA]</scope>
</reference>
<sequence>MATHNYLRLCEANRKLRRKLAIISEENHQLRNRILQLEVALHGQVGVLYQERTDYYLPEVGRMQQQPKKLIANPGGVASDRDKIAFLPIGETKNFEQDCSGGDDIHNKTFVVTSTPKENKQAERQMLNKRFFDELRQENKGATVLSDNRPIKPMSDADYRRYFLPSNEKCTSHRYGHQGAKHAAREQKVPERDIGSTAAGAVNRRAETKTDLGTTQKTAAGISQKYVFLFSKFDCINSGLLAVFYKTVISSSILWSLKQTRRFIARLTKP</sequence>
<keyword evidence="3" id="KW-1185">Reference proteome</keyword>
<name>A0A183DUB5_9BILA</name>
<evidence type="ECO:0000313" key="3">
    <source>
        <dbReference type="Proteomes" id="UP000271098"/>
    </source>
</evidence>
<organism evidence="4">
    <name type="scientific">Gongylonema pulchrum</name>
    <dbReference type="NCBI Taxonomy" id="637853"/>
    <lineage>
        <taxon>Eukaryota</taxon>
        <taxon>Metazoa</taxon>
        <taxon>Ecdysozoa</taxon>
        <taxon>Nematoda</taxon>
        <taxon>Chromadorea</taxon>
        <taxon>Rhabditida</taxon>
        <taxon>Spirurina</taxon>
        <taxon>Spiruromorpha</taxon>
        <taxon>Spiruroidea</taxon>
        <taxon>Gongylonematidae</taxon>
        <taxon>Gongylonema</taxon>
    </lineage>
</organism>